<organism evidence="1">
    <name type="scientific">marine sediment metagenome</name>
    <dbReference type="NCBI Taxonomy" id="412755"/>
    <lineage>
        <taxon>unclassified sequences</taxon>
        <taxon>metagenomes</taxon>
        <taxon>ecological metagenomes</taxon>
    </lineage>
</organism>
<sequence length="142" mass="15718">DVFGKAQTLDEPIVTLVMSGTMIYWNAMLSFLPQIADRTEPLDVPSLNNAKAKEFVGRRIAYAQGRIDTFDPDAFDVYPFSDDSINVINTAARGNPRDIRMLARGCQQVAAENFRKNSDPTVDKEIASLVCQAYATILGEVK</sequence>
<dbReference type="EMBL" id="BARS01027286">
    <property type="protein sequence ID" value="GAG10231.1"/>
    <property type="molecule type" value="Genomic_DNA"/>
</dbReference>
<gene>
    <name evidence="1" type="ORF">S01H1_42875</name>
</gene>
<evidence type="ECO:0000313" key="1">
    <source>
        <dbReference type="EMBL" id="GAG10231.1"/>
    </source>
</evidence>
<protein>
    <submittedName>
        <fullName evidence="1">Uncharacterized protein</fullName>
    </submittedName>
</protein>
<feature type="non-terminal residue" evidence="1">
    <location>
        <position position="1"/>
    </location>
</feature>
<reference evidence="1" key="1">
    <citation type="journal article" date="2014" name="Front. Microbiol.">
        <title>High frequency of phylogenetically diverse reductive dehalogenase-homologous genes in deep subseafloor sedimentary metagenomes.</title>
        <authorList>
            <person name="Kawai M."/>
            <person name="Futagami T."/>
            <person name="Toyoda A."/>
            <person name="Takaki Y."/>
            <person name="Nishi S."/>
            <person name="Hori S."/>
            <person name="Arai W."/>
            <person name="Tsubouchi T."/>
            <person name="Morono Y."/>
            <person name="Uchiyama I."/>
            <person name="Ito T."/>
            <person name="Fujiyama A."/>
            <person name="Inagaki F."/>
            <person name="Takami H."/>
        </authorList>
    </citation>
    <scope>NUCLEOTIDE SEQUENCE</scope>
    <source>
        <strain evidence="1">Expedition CK06-06</strain>
    </source>
</reference>
<comment type="caution">
    <text evidence="1">The sequence shown here is derived from an EMBL/GenBank/DDBJ whole genome shotgun (WGS) entry which is preliminary data.</text>
</comment>
<accession>X0WC25</accession>
<dbReference type="AlphaFoldDB" id="X0WC25"/>
<proteinExistence type="predicted"/>
<name>X0WC25_9ZZZZ</name>